<evidence type="ECO:0000259" key="7">
    <source>
        <dbReference type="PROSITE" id="PS50222"/>
    </source>
</evidence>
<evidence type="ECO:0000256" key="6">
    <source>
        <dbReference type="SAM" id="Phobius"/>
    </source>
</evidence>
<feature type="transmembrane region" description="Helical" evidence="6">
    <location>
        <begin position="925"/>
        <end position="947"/>
    </location>
</feature>
<dbReference type="GO" id="GO:0005509">
    <property type="term" value="F:calcium ion binding"/>
    <property type="evidence" value="ECO:0007669"/>
    <property type="project" value="InterPro"/>
</dbReference>
<feature type="domain" description="EF-hand" evidence="7">
    <location>
        <begin position="537"/>
        <end position="566"/>
    </location>
</feature>
<dbReference type="InterPro" id="IPR018247">
    <property type="entry name" value="EF_Hand_1_Ca_BS"/>
</dbReference>
<evidence type="ECO:0000256" key="1">
    <source>
        <dbReference type="ARBA" id="ARBA00022723"/>
    </source>
</evidence>
<feature type="transmembrane region" description="Helical" evidence="6">
    <location>
        <begin position="959"/>
        <end position="980"/>
    </location>
</feature>
<keyword evidence="4" id="KW-0175">Coiled coil</keyword>
<keyword evidence="1" id="KW-0479">Metal-binding</keyword>
<evidence type="ECO:0000313" key="8">
    <source>
        <dbReference type="EMBL" id="KRX01758.1"/>
    </source>
</evidence>
<protein>
    <recommendedName>
        <fullName evidence="7">EF-hand domain-containing protein</fullName>
    </recommendedName>
</protein>
<evidence type="ECO:0000256" key="4">
    <source>
        <dbReference type="SAM" id="Coils"/>
    </source>
</evidence>
<feature type="transmembrane region" description="Helical" evidence="6">
    <location>
        <begin position="986"/>
        <end position="1005"/>
    </location>
</feature>
<dbReference type="InterPro" id="IPR011992">
    <property type="entry name" value="EF-hand-dom_pair"/>
</dbReference>
<feature type="region of interest" description="Disordered" evidence="5">
    <location>
        <begin position="606"/>
        <end position="720"/>
    </location>
</feature>
<keyword evidence="6" id="KW-0812">Transmembrane</keyword>
<dbReference type="CDD" id="cd00051">
    <property type="entry name" value="EFh"/>
    <property type="match status" value="1"/>
</dbReference>
<name>A0A0V0QHU0_PSEPJ</name>
<keyword evidence="3" id="KW-0106">Calcium</keyword>
<dbReference type="InterPro" id="IPR039647">
    <property type="entry name" value="EF_hand_pair_protein_CML-like"/>
</dbReference>
<feature type="coiled-coil region" evidence="4">
    <location>
        <begin position="407"/>
        <end position="434"/>
    </location>
</feature>
<keyword evidence="2" id="KW-0677">Repeat</keyword>
<dbReference type="InterPro" id="IPR002048">
    <property type="entry name" value="EF_hand_dom"/>
</dbReference>
<feature type="domain" description="EF-hand" evidence="7">
    <location>
        <begin position="151"/>
        <end position="186"/>
    </location>
</feature>
<keyword evidence="9" id="KW-1185">Reference proteome</keyword>
<dbReference type="OrthoDB" id="186625at2759"/>
<feature type="transmembrane region" description="Helical" evidence="6">
    <location>
        <begin position="855"/>
        <end position="875"/>
    </location>
</feature>
<feature type="transmembrane region" description="Helical" evidence="6">
    <location>
        <begin position="785"/>
        <end position="808"/>
    </location>
</feature>
<evidence type="ECO:0000256" key="2">
    <source>
        <dbReference type="ARBA" id="ARBA00022737"/>
    </source>
</evidence>
<evidence type="ECO:0000313" key="9">
    <source>
        <dbReference type="Proteomes" id="UP000054937"/>
    </source>
</evidence>
<feature type="compositionally biased region" description="Low complexity" evidence="5">
    <location>
        <begin position="666"/>
        <end position="677"/>
    </location>
</feature>
<sequence length="1110" mass="131427">MSSEKKRSKQHTEEEYKKAIKILKHKITNLGIEGHRLQDKYEKKIKNINNKFSSKNDTNSEVINLALTLEDDKLYKPINYRVNNNNDKRKKIYDFQPYENERLLRIALNELQQVGLNYEMVFRCIDQQDKQSIGVQQIEDFLCNNIYLERLNFNEIRQLSNLFDEDCNGDISWNEYKQVLCSYSVNLEGDYLTEARDSDKKIMEQILRFFKRKNISSYQVIKASIKFLNLTFFNAQIIQFQMFEDIKSASNYNYITGQQIQKYFMANDLSIKQMELYSILRMMDPERKNQVKKMDFIREFDKIIQQKLDFEIEMKHFRNYIIDANIKPIQIFKLSDDNQSKKVSISKLAQSIAMHVKDLEEYHAQNYLNMIDIDKNGFIEQLEFELCLISEEDCDNIQIYTKDEMSEQQEKQVIQNLKKKMDDLDLNNSGLFKRLDRNLSGEITLVELRAGLLDLGFNINEVIKIMRVFDKNLNGKIEVQEYVDIMSGNQKDKDELLKSIAQVDPNFEQDKQILTDAVRRLRKVFIAYYPGLSLQHQKLFQNFDKNKDGVLNRQEFLEGLDSLQEKTNLNERQKYVLMNYVDKNQDNHIDFEEFADFLEHFQPENIKQSDIQRSKKLPPLEQKPTNNISQYFIKGHLKQKDEKDDDKDQKDQKEQQNDQKKDQNDENNQIQNQSENNVFDEENDDKGAQQAGAVAANSEKNNKDNQTGKNNQNTKKSDDMIKTKQNQIAPDIPVVNKKKEINLNDSQFENQKTKDIENQQSDKSNLIEKNKSIAYNKREIPKVNVCVEFCVAFYLFGLFCVLIIWLFYLNENDGFERSMILKKKSIADIQALYYKEKTIDEKDIAIIIYTHLNQYFPTIFDQFLILFELMLLVYIFDFDLRPRMWKYILNCVLLVKDALTIIWIFKEELADNNNEWTFAGYGYFLGRTFCSIPLFITLAKILTIRLYVFSRNPGFIIKFLLYIISVFWTICNIMACMHLTVGLFTYFIPVSPLWGAFFVLFFFFYRIYFDKFELREDVTDEEFYKVKKNEKQIFKYQSFSVNRLGYMSLQAMVLPQIVMAGSIISDQNANFPGFYQFFYSSCLQIMTNIFSTDTESIDVPGAIYRYLLGF</sequence>
<feature type="compositionally biased region" description="Low complexity" evidence="5">
    <location>
        <begin position="704"/>
        <end position="714"/>
    </location>
</feature>
<keyword evidence="6" id="KW-0472">Membrane</keyword>
<evidence type="ECO:0000256" key="5">
    <source>
        <dbReference type="SAM" id="MobiDB-lite"/>
    </source>
</evidence>
<dbReference type="Pfam" id="PF13499">
    <property type="entry name" value="EF-hand_7"/>
    <property type="match status" value="1"/>
</dbReference>
<dbReference type="SUPFAM" id="SSF47473">
    <property type="entry name" value="EF-hand"/>
    <property type="match status" value="3"/>
</dbReference>
<dbReference type="PROSITE" id="PS50222">
    <property type="entry name" value="EF_HAND_2"/>
    <property type="match status" value="4"/>
</dbReference>
<dbReference type="AlphaFoldDB" id="A0A0V0QHU0"/>
<feature type="transmembrane region" description="Helical" evidence="6">
    <location>
        <begin position="887"/>
        <end position="905"/>
    </location>
</feature>
<organism evidence="8 9">
    <name type="scientific">Pseudocohnilembus persalinus</name>
    <name type="common">Ciliate</name>
    <dbReference type="NCBI Taxonomy" id="266149"/>
    <lineage>
        <taxon>Eukaryota</taxon>
        <taxon>Sar</taxon>
        <taxon>Alveolata</taxon>
        <taxon>Ciliophora</taxon>
        <taxon>Intramacronucleata</taxon>
        <taxon>Oligohymenophorea</taxon>
        <taxon>Scuticociliatia</taxon>
        <taxon>Philasterida</taxon>
        <taxon>Pseudocohnilembidae</taxon>
        <taxon>Pseudocohnilembus</taxon>
    </lineage>
</organism>
<proteinExistence type="predicted"/>
<accession>A0A0V0QHU0</accession>
<feature type="compositionally biased region" description="Basic and acidic residues" evidence="5">
    <location>
        <begin position="638"/>
        <end position="664"/>
    </location>
</feature>
<dbReference type="InParanoid" id="A0A0V0QHU0"/>
<keyword evidence="6" id="KW-1133">Transmembrane helix</keyword>
<dbReference type="SMART" id="SM00054">
    <property type="entry name" value="EFh"/>
    <property type="match status" value="6"/>
</dbReference>
<dbReference type="Proteomes" id="UP000054937">
    <property type="component" value="Unassembled WGS sequence"/>
</dbReference>
<gene>
    <name evidence="8" type="ORF">PPERSA_01628</name>
</gene>
<feature type="domain" description="EF-hand" evidence="7">
    <location>
        <begin position="569"/>
        <end position="604"/>
    </location>
</feature>
<dbReference type="EMBL" id="LDAU01000166">
    <property type="protein sequence ID" value="KRX01758.1"/>
    <property type="molecule type" value="Genomic_DNA"/>
</dbReference>
<feature type="domain" description="EF-hand" evidence="7">
    <location>
        <begin position="457"/>
        <end position="492"/>
    </location>
</feature>
<comment type="caution">
    <text evidence="8">The sequence shown here is derived from an EMBL/GenBank/DDBJ whole genome shotgun (WGS) entry which is preliminary data.</text>
</comment>
<evidence type="ECO:0000256" key="3">
    <source>
        <dbReference type="ARBA" id="ARBA00022837"/>
    </source>
</evidence>
<dbReference type="PANTHER" id="PTHR10891">
    <property type="entry name" value="EF-HAND CALCIUM-BINDING DOMAIN CONTAINING PROTEIN"/>
    <property type="match status" value="1"/>
</dbReference>
<dbReference type="Gene3D" id="1.10.238.10">
    <property type="entry name" value="EF-hand"/>
    <property type="match status" value="3"/>
</dbReference>
<dbReference type="PROSITE" id="PS00018">
    <property type="entry name" value="EF_HAND_1"/>
    <property type="match status" value="4"/>
</dbReference>
<reference evidence="8 9" key="1">
    <citation type="journal article" date="2015" name="Sci. Rep.">
        <title>Genome of the facultative scuticociliatosis pathogen Pseudocohnilembus persalinus provides insight into its virulence through horizontal gene transfer.</title>
        <authorList>
            <person name="Xiong J."/>
            <person name="Wang G."/>
            <person name="Cheng J."/>
            <person name="Tian M."/>
            <person name="Pan X."/>
            <person name="Warren A."/>
            <person name="Jiang C."/>
            <person name="Yuan D."/>
            <person name="Miao W."/>
        </authorList>
    </citation>
    <scope>NUCLEOTIDE SEQUENCE [LARGE SCALE GENOMIC DNA]</scope>
    <source>
        <strain evidence="8">36N120E</strain>
    </source>
</reference>